<dbReference type="SMART" id="SM00313">
    <property type="entry name" value="PXA"/>
    <property type="match status" value="1"/>
</dbReference>
<evidence type="ECO:0000313" key="4">
    <source>
        <dbReference type="Proteomes" id="UP001049176"/>
    </source>
</evidence>
<dbReference type="Pfam" id="PF02194">
    <property type="entry name" value="PXA"/>
    <property type="match status" value="1"/>
</dbReference>
<name>A0A9P7V320_9AGAR</name>
<evidence type="ECO:0000256" key="1">
    <source>
        <dbReference type="SAM" id="MobiDB-lite"/>
    </source>
</evidence>
<dbReference type="GeneID" id="66070354"/>
<feature type="region of interest" description="Disordered" evidence="1">
    <location>
        <begin position="1"/>
        <end position="21"/>
    </location>
</feature>
<feature type="domain" description="PXA" evidence="2">
    <location>
        <begin position="48"/>
        <end position="231"/>
    </location>
</feature>
<keyword evidence="4" id="KW-1185">Reference proteome</keyword>
<dbReference type="InterPro" id="IPR003114">
    <property type="entry name" value="Phox_assoc"/>
</dbReference>
<dbReference type="Proteomes" id="UP001049176">
    <property type="component" value="Chromosome 1"/>
</dbReference>
<comment type="caution">
    <text evidence="3">The sequence shown here is derived from an EMBL/GenBank/DDBJ whole genome shotgun (WGS) entry which is preliminary data.</text>
</comment>
<dbReference type="OrthoDB" id="5582218at2759"/>
<dbReference type="RefSeq" id="XP_043015896.1">
    <property type="nucleotide sequence ID" value="XM_043147191.1"/>
</dbReference>
<evidence type="ECO:0000259" key="2">
    <source>
        <dbReference type="PROSITE" id="PS51207"/>
    </source>
</evidence>
<dbReference type="KEGG" id="more:E1B28_001278"/>
<reference evidence="3" key="1">
    <citation type="journal article" date="2021" name="Genome Biol. Evol.">
        <title>The assembled and annotated genome of the fairy-ring fungus Marasmius oreades.</title>
        <authorList>
            <person name="Hiltunen M."/>
            <person name="Ament-Velasquez S.L."/>
            <person name="Johannesson H."/>
        </authorList>
    </citation>
    <scope>NUCLEOTIDE SEQUENCE</scope>
    <source>
        <strain evidence="3">03SP1</strain>
    </source>
</reference>
<feature type="region of interest" description="Disordered" evidence="1">
    <location>
        <begin position="235"/>
        <end position="262"/>
    </location>
</feature>
<organism evidence="3 4">
    <name type="scientific">Marasmius oreades</name>
    <name type="common">fairy-ring Marasmius</name>
    <dbReference type="NCBI Taxonomy" id="181124"/>
    <lineage>
        <taxon>Eukaryota</taxon>
        <taxon>Fungi</taxon>
        <taxon>Dikarya</taxon>
        <taxon>Basidiomycota</taxon>
        <taxon>Agaricomycotina</taxon>
        <taxon>Agaricomycetes</taxon>
        <taxon>Agaricomycetidae</taxon>
        <taxon>Agaricales</taxon>
        <taxon>Marasmiineae</taxon>
        <taxon>Marasmiaceae</taxon>
        <taxon>Marasmius</taxon>
    </lineage>
</organism>
<dbReference type="PROSITE" id="PS51207">
    <property type="entry name" value="PXA"/>
    <property type="match status" value="1"/>
</dbReference>
<feature type="compositionally biased region" description="Low complexity" evidence="1">
    <location>
        <begin position="365"/>
        <end position="385"/>
    </location>
</feature>
<evidence type="ECO:0000313" key="3">
    <source>
        <dbReference type="EMBL" id="KAG7099426.1"/>
    </source>
</evidence>
<proteinExistence type="predicted"/>
<dbReference type="AlphaFoldDB" id="A0A9P7V320"/>
<dbReference type="EMBL" id="CM032181">
    <property type="protein sequence ID" value="KAG7099426.1"/>
    <property type="molecule type" value="Genomic_DNA"/>
</dbReference>
<accession>A0A9P7V320</accession>
<dbReference type="GO" id="GO:0035091">
    <property type="term" value="F:phosphatidylinositol binding"/>
    <property type="evidence" value="ECO:0007669"/>
    <property type="project" value="TreeGrafter"/>
</dbReference>
<dbReference type="PANTHER" id="PTHR22775">
    <property type="entry name" value="SORTING NEXIN"/>
    <property type="match status" value="1"/>
</dbReference>
<gene>
    <name evidence="3" type="ORF">E1B28_001278</name>
</gene>
<dbReference type="PANTHER" id="PTHR22775:SF3">
    <property type="entry name" value="SORTING NEXIN-13"/>
    <property type="match status" value="1"/>
</dbReference>
<sequence>MPPSFHSQRSHSASAKQTQPRVSLTNRLIFPNVPNSPSFPSLFCSPTPPELTAEVYDFIALALRAFILPWWSKITRYDKEFLPQINQIITHAFRSLEARILSQSFQEELPGLLFQDIPILVTQHYKDFRNAQSKVTSSYASGGNLSLSTLFHQLQPHIGVDGEGKVNYEYIRQVIDYVLRDCLPEDDYNPESERFIVREIVVKIVAEDVLPKVTQPWFIYKVILDLLDENHSVTPPSTMSQVTQSHSEAKPSNDPSNTAPAPSGSPFSSLLILFLSTIQSISGACLALVHAYKQLVLIIKEVNTSSKNASRMTKPNILGRQETGRSSETKRKRASPTSPVLLRRTRTYESQRMSGSALGTPPPSIDLISISRVSSVSSSDPSTSSAFPQPPPHPLKSGTNGVNDARTSKFRMPSHFHPPLTLLSEIFTLYERHASRTIVGTAEMLIGALNTEGFVDRLLPHLLNRHISNPGTLLSIVRSAKQTLFPNGYPQPAPPDPSPEETAEMRQRIITFFNRPNGKGGRRYSKATMTMIQLLLGSDPDETMELALEPLGSQECNAHLVMVLVDRVVCEVWPELAEG</sequence>
<feature type="region of interest" description="Disordered" evidence="1">
    <location>
        <begin position="308"/>
        <end position="406"/>
    </location>
</feature>
<protein>
    <recommendedName>
        <fullName evidence="2">PXA domain-containing protein</fullName>
    </recommendedName>
</protein>
<feature type="compositionally biased region" description="Polar residues" evidence="1">
    <location>
        <begin position="235"/>
        <end position="246"/>
    </location>
</feature>